<proteinExistence type="predicted"/>
<reference evidence="1 2" key="1">
    <citation type="submission" date="2024-01" db="EMBL/GenBank/DDBJ databases">
        <title>A draft genome for the cacao thread blight pathogen Marasmiellus scandens.</title>
        <authorList>
            <person name="Baruah I.K."/>
            <person name="Leung J."/>
            <person name="Bukari Y."/>
            <person name="Amoako-Attah I."/>
            <person name="Meinhardt L.W."/>
            <person name="Bailey B.A."/>
            <person name="Cohen S.P."/>
        </authorList>
    </citation>
    <scope>NUCLEOTIDE SEQUENCE [LARGE SCALE GENOMIC DNA]</scope>
    <source>
        <strain evidence="1 2">GH-19</strain>
    </source>
</reference>
<accession>A0ABR1IRF0</accession>
<protein>
    <submittedName>
        <fullName evidence="1">Uncharacterized protein</fullName>
    </submittedName>
</protein>
<dbReference type="PANTHER" id="PTHR17901">
    <property type="entry name" value="MAGNESIUM-DEPENDENT PHOSPHATASE 1 MDP1"/>
    <property type="match status" value="1"/>
</dbReference>
<dbReference type="InterPro" id="IPR010036">
    <property type="entry name" value="MDP_1_eu_arc"/>
</dbReference>
<sequence length="410" mass="47952">MPYPKLVAFDTDWTLFWGDLDQNIWGKGPGAYNPVEDNIIRANEWEVQDHSNSNIKCGMYGDIPKIMQDVRKNGAQIAIVSRNKSKAMCDRALWYMKVPDENGNYRSIIDLVKFDEVYDADKIVHFNAIRGWTGYSYYDMLMFDDEPMSDTVEMMLGVTFQPCTNRKNGLTWDIYQAGLQMWARNQSLLSPWHGTNLDMYPNKKFLGWSGMDIETIKSLENGWRRRDRLEEARWGFAVYVADNPAIAKYFGQWIKHNFGGAQAETNVCQIWARDGAIFDRLPKVWIPERNPMLPEMNVKDPTPVSSANQADRDWKIEKWGVKKPYVLFARHMNMGGGFPVSNGRWNEMVIYPQIQEALLVTIRMEDQHLESDIRSGNYLHYEQMLNEWNITVPNETWEDFRQHGETWIRK</sequence>
<dbReference type="EMBL" id="JBANRG010000087">
    <property type="protein sequence ID" value="KAK7437254.1"/>
    <property type="molecule type" value="Genomic_DNA"/>
</dbReference>
<keyword evidence="2" id="KW-1185">Reference proteome</keyword>
<dbReference type="Gene3D" id="3.40.50.1000">
    <property type="entry name" value="HAD superfamily/HAD-like"/>
    <property type="match status" value="1"/>
</dbReference>
<comment type="caution">
    <text evidence="1">The sequence shown here is derived from an EMBL/GenBank/DDBJ whole genome shotgun (WGS) entry which is preliminary data.</text>
</comment>
<name>A0ABR1IRF0_9AGAR</name>
<gene>
    <name evidence="1" type="ORF">VKT23_018695</name>
</gene>
<organism evidence="1 2">
    <name type="scientific">Marasmiellus scandens</name>
    <dbReference type="NCBI Taxonomy" id="2682957"/>
    <lineage>
        <taxon>Eukaryota</taxon>
        <taxon>Fungi</taxon>
        <taxon>Dikarya</taxon>
        <taxon>Basidiomycota</taxon>
        <taxon>Agaricomycotina</taxon>
        <taxon>Agaricomycetes</taxon>
        <taxon>Agaricomycetidae</taxon>
        <taxon>Agaricales</taxon>
        <taxon>Marasmiineae</taxon>
        <taxon>Omphalotaceae</taxon>
        <taxon>Marasmiellus</taxon>
    </lineage>
</organism>
<evidence type="ECO:0000313" key="1">
    <source>
        <dbReference type="EMBL" id="KAK7437254.1"/>
    </source>
</evidence>
<dbReference type="Pfam" id="PF12689">
    <property type="entry name" value="Acid_PPase"/>
    <property type="match status" value="1"/>
</dbReference>
<dbReference type="Proteomes" id="UP001498398">
    <property type="component" value="Unassembled WGS sequence"/>
</dbReference>
<dbReference type="InterPro" id="IPR023214">
    <property type="entry name" value="HAD_sf"/>
</dbReference>
<evidence type="ECO:0000313" key="2">
    <source>
        <dbReference type="Proteomes" id="UP001498398"/>
    </source>
</evidence>
<dbReference type="PANTHER" id="PTHR17901:SF14">
    <property type="entry name" value="MAGNESIUM-DEPENDENT PHOSPHATASE 1"/>
    <property type="match status" value="1"/>
</dbReference>